<evidence type="ECO:0000313" key="1">
    <source>
        <dbReference type="EMBL" id="WQJ53704.1"/>
    </source>
</evidence>
<proteinExistence type="predicted"/>
<dbReference type="Proteomes" id="UP001358193">
    <property type="component" value="Segment"/>
</dbReference>
<organism evidence="1 2">
    <name type="scientific">phage Lak_Megaphage_Sonny</name>
    <dbReference type="NCBI Taxonomy" id="3109229"/>
    <lineage>
        <taxon>Viruses</taxon>
        <taxon>Duplodnaviria</taxon>
        <taxon>Heunggongvirae</taxon>
        <taxon>Uroviricota</taxon>
        <taxon>Caudoviricetes</taxon>
        <taxon>Caudoviricetes code 15 clade</taxon>
    </lineage>
</organism>
<dbReference type="EMBL" id="OR769223">
    <property type="protein sequence ID" value="WQJ53704.1"/>
    <property type="molecule type" value="Genomic_DNA"/>
</dbReference>
<protein>
    <submittedName>
        <fullName evidence="1">Uncharacterized protein</fullName>
    </submittedName>
</protein>
<name>A0ABZ0Z6Q2_9CAUD</name>
<accession>A0ABZ0Z6Q2</accession>
<evidence type="ECO:0000313" key="2">
    <source>
        <dbReference type="Proteomes" id="UP001358193"/>
    </source>
</evidence>
<sequence>MGKFLFMLTVEYFIKRLGEKYGGYKWPFTGMISEWVLEPFANFVLLSELRFKQWIVIDKFKALPEKIQDDKNRNNHTDIWLEVDTGSIKYEIDADLKMDFNANPTGILLSKATQKSFNEKTGIFNNRQSESNNKYYILTMYKVDNSKWHLYCCNYCALYDIMKNIQPLNGTCDVRISWDYIIGRHDMLNSQNDIQPINISYFDKNGEINDKLYDMTCDLIYCNWPGQNKFYFNNFICNYFEEMYTFGKEYHYINKDKINESIILNFINKFNQIQWKYLNLLSPLDQIKFKQIFII</sequence>
<keyword evidence="2" id="KW-1185">Reference proteome</keyword>
<reference evidence="1 2" key="1">
    <citation type="submission" date="2023-11" db="EMBL/GenBank/DDBJ databases">
        <authorList>
            <person name="Cook R."/>
            <person name="Crisci M."/>
            <person name="Pye H."/>
            <person name="Adriaenssens E."/>
            <person name="Santini J."/>
        </authorList>
    </citation>
    <scope>NUCLEOTIDE SEQUENCE [LARGE SCALE GENOMIC DNA]</scope>
    <source>
        <strain evidence="1">Lak_Megaphage_Sonny</strain>
    </source>
</reference>